<reference evidence="1" key="1">
    <citation type="journal article" date="2013" name="Nature">
        <title>Draft genome of the wheat A-genome progenitor Triticum urartu.</title>
        <authorList>
            <person name="Ling H.Q."/>
            <person name="Zhao S."/>
            <person name="Liu D."/>
            <person name="Wang J."/>
            <person name="Sun H."/>
            <person name="Zhang C."/>
            <person name="Fan H."/>
            <person name="Li D."/>
            <person name="Dong L."/>
            <person name="Tao Y."/>
            <person name="Gao C."/>
            <person name="Wu H."/>
            <person name="Li Y."/>
            <person name="Cui Y."/>
            <person name="Guo X."/>
            <person name="Zheng S."/>
            <person name="Wang B."/>
            <person name="Yu K."/>
            <person name="Liang Q."/>
            <person name="Yang W."/>
            <person name="Lou X."/>
            <person name="Chen J."/>
            <person name="Feng M."/>
            <person name="Jian J."/>
            <person name="Zhang X."/>
            <person name="Luo G."/>
            <person name="Jiang Y."/>
            <person name="Liu J."/>
            <person name="Wang Z."/>
            <person name="Sha Y."/>
            <person name="Zhang B."/>
            <person name="Wu H."/>
            <person name="Tang D."/>
            <person name="Shen Q."/>
            <person name="Xue P."/>
            <person name="Zou S."/>
            <person name="Wang X."/>
            <person name="Liu X."/>
            <person name="Wang F."/>
            <person name="Yang Y."/>
            <person name="An X."/>
            <person name="Dong Z."/>
            <person name="Zhang K."/>
            <person name="Zhang X."/>
            <person name="Luo M.C."/>
            <person name="Dvorak J."/>
            <person name="Tong Y."/>
            <person name="Wang J."/>
            <person name="Yang H."/>
            <person name="Li Z."/>
            <person name="Wang D."/>
            <person name="Zhang A."/>
            <person name="Wang J."/>
        </authorList>
    </citation>
    <scope>NUCLEOTIDE SEQUENCE</scope>
</reference>
<sequence>MSFPETAKARYSMLQAAVGWRARAHRCRCIHAAAAAAACAAMTRTKGRTQSCAPRCERPWPRTLLVPADARDARERGLAGDSDGADGIAAEGWPGALARGAALRHVAGLGPPHAAVRPMESLHREHADNVLELIERQIERDNNESG</sequence>
<organism evidence="1">
    <name type="scientific">Triticum urartu</name>
    <name type="common">Red wild einkorn</name>
    <name type="synonym">Crithodium urartu</name>
    <dbReference type="NCBI Taxonomy" id="4572"/>
    <lineage>
        <taxon>Eukaryota</taxon>
        <taxon>Viridiplantae</taxon>
        <taxon>Streptophyta</taxon>
        <taxon>Embryophyta</taxon>
        <taxon>Tracheophyta</taxon>
        <taxon>Spermatophyta</taxon>
        <taxon>Magnoliopsida</taxon>
        <taxon>Liliopsida</taxon>
        <taxon>Poales</taxon>
        <taxon>Poaceae</taxon>
        <taxon>BOP clade</taxon>
        <taxon>Pooideae</taxon>
        <taxon>Triticodae</taxon>
        <taxon>Triticeae</taxon>
        <taxon>Triticinae</taxon>
        <taxon>Triticum</taxon>
    </lineage>
</organism>
<dbReference type="EMBL" id="KD039068">
    <property type="protein sequence ID" value="EMS65850.1"/>
    <property type="molecule type" value="Genomic_DNA"/>
</dbReference>
<gene>
    <name evidence="1" type="ORF">TRIUR3_34224</name>
</gene>
<protein>
    <submittedName>
        <fullName evidence="1">Uncharacterized protein</fullName>
    </submittedName>
</protein>
<accession>M8AL88</accession>
<proteinExistence type="predicted"/>
<dbReference type="AlphaFoldDB" id="M8AL88"/>
<evidence type="ECO:0000313" key="1">
    <source>
        <dbReference type="EMBL" id="EMS65850.1"/>
    </source>
</evidence>
<name>M8AL88_TRIUA</name>